<proteinExistence type="predicted"/>
<sequence>MQAAPPVLDAPPPASHVTVTAASVVPLALAAAPTATHVAVTAVSAVPRVTVASLAAPAVAVTAANEGKQTSTTGDYSGLARMDITNTVHSNTYWHVMLEA</sequence>
<keyword evidence="2" id="KW-1185">Reference proteome</keyword>
<protein>
    <submittedName>
        <fullName evidence="1">Hypp1892 protein</fullName>
    </submittedName>
</protein>
<gene>
    <name evidence="1" type="primary">Hypp1892</name>
    <name evidence="1" type="ORF">BLAG_LOCUS15549</name>
</gene>
<reference evidence="1" key="1">
    <citation type="submission" date="2022-01" db="EMBL/GenBank/DDBJ databases">
        <authorList>
            <person name="Braso-Vives M."/>
        </authorList>
    </citation>
    <scope>NUCLEOTIDE SEQUENCE</scope>
</reference>
<dbReference type="Proteomes" id="UP000838412">
    <property type="component" value="Chromosome 3"/>
</dbReference>
<evidence type="ECO:0000313" key="1">
    <source>
        <dbReference type="EMBL" id="CAH1257741.1"/>
    </source>
</evidence>
<evidence type="ECO:0000313" key="2">
    <source>
        <dbReference type="Proteomes" id="UP000838412"/>
    </source>
</evidence>
<name>A0A8J9ZN33_BRALA</name>
<accession>A0A8J9ZN33</accession>
<dbReference type="AlphaFoldDB" id="A0A8J9ZN33"/>
<organism evidence="1 2">
    <name type="scientific">Branchiostoma lanceolatum</name>
    <name type="common">Common lancelet</name>
    <name type="synonym">Amphioxus lanceolatum</name>
    <dbReference type="NCBI Taxonomy" id="7740"/>
    <lineage>
        <taxon>Eukaryota</taxon>
        <taxon>Metazoa</taxon>
        <taxon>Chordata</taxon>
        <taxon>Cephalochordata</taxon>
        <taxon>Leptocardii</taxon>
        <taxon>Amphioxiformes</taxon>
        <taxon>Branchiostomatidae</taxon>
        <taxon>Branchiostoma</taxon>
    </lineage>
</organism>
<dbReference type="EMBL" id="OV696688">
    <property type="protein sequence ID" value="CAH1257741.1"/>
    <property type="molecule type" value="Genomic_DNA"/>
</dbReference>